<dbReference type="SUPFAM" id="SSF55811">
    <property type="entry name" value="Nudix"/>
    <property type="match status" value="1"/>
</dbReference>
<evidence type="ECO:0000313" key="5">
    <source>
        <dbReference type="EMBL" id="GHP14104.1"/>
    </source>
</evidence>
<dbReference type="InterPro" id="IPR000086">
    <property type="entry name" value="NUDIX_hydrolase_dom"/>
</dbReference>
<comment type="cofactor">
    <cofactor evidence="1">
        <name>Mg(2+)</name>
        <dbReference type="ChEBI" id="CHEBI:18420"/>
    </cofactor>
</comment>
<dbReference type="PROSITE" id="PS00893">
    <property type="entry name" value="NUDIX_BOX"/>
    <property type="match status" value="1"/>
</dbReference>
<dbReference type="InterPro" id="IPR020476">
    <property type="entry name" value="Nudix_hydrolase"/>
</dbReference>
<protein>
    <recommendedName>
        <fullName evidence="4">Nudix hydrolase domain-containing protein</fullName>
    </recommendedName>
</protein>
<dbReference type="InterPro" id="IPR020084">
    <property type="entry name" value="NUDIX_hydrolase_CS"/>
</dbReference>
<dbReference type="Gene3D" id="3.90.79.10">
    <property type="entry name" value="Nucleoside Triphosphate Pyrophosphohydrolase"/>
    <property type="match status" value="1"/>
</dbReference>
<dbReference type="Proteomes" id="UP000604765">
    <property type="component" value="Unassembled WGS sequence"/>
</dbReference>
<gene>
    <name evidence="5" type="ORF">YK48G_15290</name>
</gene>
<sequence>MTYSRTEPIEMVNMCMIYNRETDEVLVEDKTDVAWKFGHTFPGGHVEKGESLYDAMVREVREETGLQISHLESCGTVEWVNTNPAYRRIGFLYRTSQFSGQLKPSTEGKIYWLPLSDLTEANTAESFMKMLKIFTDRYAVDATSPIMNGSLTIIPKHDSSAKSSYNEYD</sequence>
<dbReference type="Pfam" id="PF00293">
    <property type="entry name" value="NUDIX"/>
    <property type="match status" value="1"/>
</dbReference>
<dbReference type="PROSITE" id="PS51462">
    <property type="entry name" value="NUDIX"/>
    <property type="match status" value="1"/>
</dbReference>
<proteinExistence type="inferred from homology"/>
<name>A0ABQ3W1Q9_9LACO</name>
<dbReference type="InterPro" id="IPR015797">
    <property type="entry name" value="NUDIX_hydrolase-like_dom_sf"/>
</dbReference>
<organism evidence="5 6">
    <name type="scientific">Lentilactobacillus fungorum</name>
    <dbReference type="NCBI Taxonomy" id="2201250"/>
    <lineage>
        <taxon>Bacteria</taxon>
        <taxon>Bacillati</taxon>
        <taxon>Bacillota</taxon>
        <taxon>Bacilli</taxon>
        <taxon>Lactobacillales</taxon>
        <taxon>Lactobacillaceae</taxon>
        <taxon>Lentilactobacillus</taxon>
    </lineage>
</organism>
<dbReference type="PRINTS" id="PR00502">
    <property type="entry name" value="NUDIXFAMILY"/>
</dbReference>
<evidence type="ECO:0000313" key="6">
    <source>
        <dbReference type="Proteomes" id="UP000604765"/>
    </source>
</evidence>
<dbReference type="EMBL" id="BNJR01000014">
    <property type="protein sequence ID" value="GHP14104.1"/>
    <property type="molecule type" value="Genomic_DNA"/>
</dbReference>
<comment type="caution">
    <text evidence="5">The sequence shown here is derived from an EMBL/GenBank/DDBJ whole genome shotgun (WGS) entry which is preliminary data.</text>
</comment>
<dbReference type="CDD" id="cd18875">
    <property type="entry name" value="NUDIX_Hydrolase"/>
    <property type="match status" value="1"/>
</dbReference>
<dbReference type="RefSeq" id="WP_203630130.1">
    <property type="nucleotide sequence ID" value="NZ_BNJR01000014.1"/>
</dbReference>
<reference evidence="5 6" key="1">
    <citation type="journal article" date="2021" name="Int. J. Syst. Evol. Microbiol.">
        <title>Lentilactobacillus fungorum sp. nov., isolated from spent mushroom substrates.</title>
        <authorList>
            <person name="Tohno M."/>
            <person name="Tanizawa Y."/>
            <person name="Kojima Y."/>
            <person name="Sakamoto M."/>
            <person name="Ohkuma M."/>
            <person name="Kobayashi H."/>
        </authorList>
    </citation>
    <scope>NUCLEOTIDE SEQUENCE [LARGE SCALE GENOMIC DNA]</scope>
    <source>
        <strain evidence="5 6">YK48G</strain>
    </source>
</reference>
<evidence type="ECO:0000256" key="2">
    <source>
        <dbReference type="ARBA" id="ARBA00022801"/>
    </source>
</evidence>
<dbReference type="PANTHER" id="PTHR43046">
    <property type="entry name" value="GDP-MANNOSE MANNOSYL HYDROLASE"/>
    <property type="match status" value="1"/>
</dbReference>
<feature type="domain" description="Nudix hydrolase" evidence="4">
    <location>
        <begin position="8"/>
        <end position="136"/>
    </location>
</feature>
<evidence type="ECO:0000256" key="3">
    <source>
        <dbReference type="RuleBase" id="RU003476"/>
    </source>
</evidence>
<dbReference type="PANTHER" id="PTHR43046:SF2">
    <property type="entry name" value="8-OXO-DGTP DIPHOSPHATASE-RELATED"/>
    <property type="match status" value="1"/>
</dbReference>
<comment type="similarity">
    <text evidence="3">Belongs to the Nudix hydrolase family.</text>
</comment>
<keyword evidence="6" id="KW-1185">Reference proteome</keyword>
<evidence type="ECO:0000256" key="1">
    <source>
        <dbReference type="ARBA" id="ARBA00001946"/>
    </source>
</evidence>
<keyword evidence="2 3" id="KW-0378">Hydrolase</keyword>
<evidence type="ECO:0000259" key="4">
    <source>
        <dbReference type="PROSITE" id="PS51462"/>
    </source>
</evidence>
<accession>A0ABQ3W1Q9</accession>